<dbReference type="Pfam" id="PF00924">
    <property type="entry name" value="MS_channel_2nd"/>
    <property type="match status" value="1"/>
</dbReference>
<dbReference type="PANTHER" id="PTHR30221">
    <property type="entry name" value="SMALL-CONDUCTANCE MECHANOSENSITIVE CHANNEL"/>
    <property type="match status" value="1"/>
</dbReference>
<comment type="subcellular location">
    <subcellularLocation>
        <location evidence="1">Cell membrane</location>
        <topology evidence="1">Multi-pass membrane protein</topology>
    </subcellularLocation>
</comment>
<dbReference type="Pfam" id="PF21082">
    <property type="entry name" value="MS_channel_3rd"/>
    <property type="match status" value="1"/>
</dbReference>
<dbReference type="InterPro" id="IPR010920">
    <property type="entry name" value="LSM_dom_sf"/>
</dbReference>
<evidence type="ECO:0000256" key="6">
    <source>
        <dbReference type="ARBA" id="ARBA00023136"/>
    </source>
</evidence>
<evidence type="ECO:0000313" key="10">
    <source>
        <dbReference type="EMBL" id="MXQ74181.1"/>
    </source>
</evidence>
<dbReference type="EMBL" id="WUUQ01000004">
    <property type="protein sequence ID" value="MXQ74181.1"/>
    <property type="molecule type" value="Genomic_DNA"/>
</dbReference>
<dbReference type="RefSeq" id="WP_160625574.1">
    <property type="nucleotide sequence ID" value="NZ_WUUQ01000004.1"/>
</dbReference>
<feature type="transmembrane region" description="Helical" evidence="7">
    <location>
        <begin position="20"/>
        <end position="38"/>
    </location>
</feature>
<dbReference type="InterPro" id="IPR006685">
    <property type="entry name" value="MscS_channel_2nd"/>
</dbReference>
<dbReference type="SUPFAM" id="SSF82861">
    <property type="entry name" value="Mechanosensitive channel protein MscS (YggB), transmembrane region"/>
    <property type="match status" value="1"/>
</dbReference>
<dbReference type="GO" id="GO:0005886">
    <property type="term" value="C:plasma membrane"/>
    <property type="evidence" value="ECO:0007669"/>
    <property type="project" value="UniProtKB-SubCell"/>
</dbReference>
<evidence type="ECO:0000256" key="3">
    <source>
        <dbReference type="ARBA" id="ARBA00022475"/>
    </source>
</evidence>
<dbReference type="GO" id="GO:0008381">
    <property type="term" value="F:mechanosensitive monoatomic ion channel activity"/>
    <property type="evidence" value="ECO:0007669"/>
    <property type="project" value="InterPro"/>
</dbReference>
<sequence length="280" mass="31393">MWKQLSEFGSSYLENGLLNFILSVLIILLISFIISNVLKKVILHRAKDKPKFALRIKSIIVYSFAAYAIMMQIIPLQRIGTTLLASSGVVAVVVGLAAQEALGNLVNGMMISIFKPFRIGDLIKLNDGQLVGTVEDISLRHTVIRTFENTHVMIPNSEMNKATLENVTDNGNQKANFLEIPISYDADIDMAISIINQAVYEHPDFIDVRTPKEIKDKVPPVITRLVDYQERGILLKTTAYSKDNAIGFAMLCDLRLTIKKRFDEAGIPFAYPYRVVKMKS</sequence>
<dbReference type="PANTHER" id="PTHR30221:SF1">
    <property type="entry name" value="SMALL-CONDUCTANCE MECHANOSENSITIVE CHANNEL"/>
    <property type="match status" value="1"/>
</dbReference>
<name>A0A6N8U8H7_9FIRM</name>
<dbReference type="Gene3D" id="2.30.30.60">
    <property type="match status" value="1"/>
</dbReference>
<evidence type="ECO:0000259" key="9">
    <source>
        <dbReference type="Pfam" id="PF21082"/>
    </source>
</evidence>
<reference evidence="10 11" key="2">
    <citation type="submission" date="2020-01" db="EMBL/GenBank/DDBJ databases">
        <title>Clostridiaceae sp. nov. isolated from the gut of human by culturomics.</title>
        <authorList>
            <person name="Chang Y."/>
        </authorList>
    </citation>
    <scope>NUCLEOTIDE SEQUENCE [LARGE SCALE GENOMIC DNA]</scope>
    <source>
        <strain evidence="10 11">DONG20-135</strain>
    </source>
</reference>
<evidence type="ECO:0000256" key="2">
    <source>
        <dbReference type="ARBA" id="ARBA00008017"/>
    </source>
</evidence>
<keyword evidence="5 7" id="KW-1133">Transmembrane helix</keyword>
<evidence type="ECO:0000256" key="7">
    <source>
        <dbReference type="SAM" id="Phobius"/>
    </source>
</evidence>
<dbReference type="InterPro" id="IPR011014">
    <property type="entry name" value="MscS_channel_TM-2"/>
</dbReference>
<feature type="transmembrane region" description="Helical" evidence="7">
    <location>
        <begin position="59"/>
        <end position="77"/>
    </location>
</feature>
<dbReference type="Gene3D" id="3.30.70.100">
    <property type="match status" value="1"/>
</dbReference>
<dbReference type="InterPro" id="IPR011066">
    <property type="entry name" value="MscS_channel_C_sf"/>
</dbReference>
<feature type="domain" description="Mechanosensitive ion channel MscS" evidence="8">
    <location>
        <begin position="102"/>
        <end position="168"/>
    </location>
</feature>
<evidence type="ECO:0000256" key="1">
    <source>
        <dbReference type="ARBA" id="ARBA00004651"/>
    </source>
</evidence>
<feature type="domain" description="Mechanosensitive ion channel MscS C-terminal" evidence="9">
    <location>
        <begin position="179"/>
        <end position="269"/>
    </location>
</feature>
<dbReference type="SUPFAM" id="SSF50182">
    <property type="entry name" value="Sm-like ribonucleoproteins"/>
    <property type="match status" value="1"/>
</dbReference>
<dbReference type="Gene3D" id="1.10.287.1260">
    <property type="match status" value="1"/>
</dbReference>
<proteinExistence type="inferred from homology"/>
<organism evidence="10 11">
    <name type="scientific">Copranaerobaculum intestinale</name>
    <dbReference type="NCBI Taxonomy" id="2692629"/>
    <lineage>
        <taxon>Bacteria</taxon>
        <taxon>Bacillati</taxon>
        <taxon>Bacillota</taxon>
        <taxon>Erysipelotrichia</taxon>
        <taxon>Erysipelotrichales</taxon>
        <taxon>Erysipelotrichaceae</taxon>
        <taxon>Copranaerobaculum</taxon>
    </lineage>
</organism>
<dbReference type="InterPro" id="IPR045275">
    <property type="entry name" value="MscS_archaea/bacteria_type"/>
</dbReference>
<dbReference type="SUPFAM" id="SSF82689">
    <property type="entry name" value="Mechanosensitive channel protein MscS (YggB), C-terminal domain"/>
    <property type="match status" value="1"/>
</dbReference>
<keyword evidence="6 7" id="KW-0472">Membrane</keyword>
<keyword evidence="3" id="KW-1003">Cell membrane</keyword>
<dbReference type="Proteomes" id="UP000434036">
    <property type="component" value="Unassembled WGS sequence"/>
</dbReference>
<evidence type="ECO:0000313" key="11">
    <source>
        <dbReference type="Proteomes" id="UP000434036"/>
    </source>
</evidence>
<comment type="similarity">
    <text evidence="2">Belongs to the MscS (TC 1.A.23) family.</text>
</comment>
<reference evidence="10 11" key="1">
    <citation type="submission" date="2019-12" db="EMBL/GenBank/DDBJ databases">
        <authorList>
            <person name="Yang R."/>
        </authorList>
    </citation>
    <scope>NUCLEOTIDE SEQUENCE [LARGE SCALE GENOMIC DNA]</scope>
    <source>
        <strain evidence="10 11">DONG20-135</strain>
    </source>
</reference>
<protein>
    <submittedName>
        <fullName evidence="10">Mechanosensitive ion channel</fullName>
    </submittedName>
</protein>
<dbReference type="InterPro" id="IPR023408">
    <property type="entry name" value="MscS_beta-dom_sf"/>
</dbReference>
<evidence type="ECO:0000256" key="5">
    <source>
        <dbReference type="ARBA" id="ARBA00022989"/>
    </source>
</evidence>
<feature type="transmembrane region" description="Helical" evidence="7">
    <location>
        <begin position="83"/>
        <end position="106"/>
    </location>
</feature>
<accession>A0A6N8U8H7</accession>
<dbReference type="InterPro" id="IPR049278">
    <property type="entry name" value="MS_channel_C"/>
</dbReference>
<gene>
    <name evidence="10" type="ORF">GSF08_09560</name>
</gene>
<evidence type="ECO:0000259" key="8">
    <source>
        <dbReference type="Pfam" id="PF00924"/>
    </source>
</evidence>
<dbReference type="AlphaFoldDB" id="A0A6N8U8H7"/>
<keyword evidence="11" id="KW-1185">Reference proteome</keyword>
<keyword evidence="4 7" id="KW-0812">Transmembrane</keyword>
<evidence type="ECO:0000256" key="4">
    <source>
        <dbReference type="ARBA" id="ARBA00022692"/>
    </source>
</evidence>
<comment type="caution">
    <text evidence="10">The sequence shown here is derived from an EMBL/GenBank/DDBJ whole genome shotgun (WGS) entry which is preliminary data.</text>
</comment>